<dbReference type="Proteomes" id="UP000298327">
    <property type="component" value="Unassembled WGS sequence"/>
</dbReference>
<dbReference type="AlphaFoldDB" id="A0A4Y9YT98"/>
<proteinExistence type="predicted"/>
<accession>A0A4Y9YT98</accession>
<keyword evidence="2" id="KW-1185">Reference proteome</keyword>
<dbReference type="EMBL" id="SEOQ01000326">
    <property type="protein sequence ID" value="TFY65605.1"/>
    <property type="molecule type" value="Genomic_DNA"/>
</dbReference>
<evidence type="ECO:0000313" key="1">
    <source>
        <dbReference type="EMBL" id="TFY65605.1"/>
    </source>
</evidence>
<organism evidence="1 2">
    <name type="scientific">Dentipellis fragilis</name>
    <dbReference type="NCBI Taxonomy" id="205917"/>
    <lineage>
        <taxon>Eukaryota</taxon>
        <taxon>Fungi</taxon>
        <taxon>Dikarya</taxon>
        <taxon>Basidiomycota</taxon>
        <taxon>Agaricomycotina</taxon>
        <taxon>Agaricomycetes</taxon>
        <taxon>Russulales</taxon>
        <taxon>Hericiaceae</taxon>
        <taxon>Dentipellis</taxon>
    </lineage>
</organism>
<reference evidence="1 2" key="1">
    <citation type="submission" date="2019-02" db="EMBL/GenBank/DDBJ databases">
        <title>Genome sequencing of the rare red list fungi Dentipellis fragilis.</title>
        <authorList>
            <person name="Buettner E."/>
            <person name="Kellner H."/>
        </authorList>
    </citation>
    <scope>NUCLEOTIDE SEQUENCE [LARGE SCALE GENOMIC DNA]</scope>
    <source>
        <strain evidence="1 2">DSM 105465</strain>
    </source>
</reference>
<sequence length="73" mass="7495">MKGILRGSFRSLTQGKPEVPGMRPGGCSGVTPMMGVFGLAVNESASRTEDIGRVLAKSKGGMAGWRDGGPTLS</sequence>
<evidence type="ECO:0000313" key="2">
    <source>
        <dbReference type="Proteomes" id="UP000298327"/>
    </source>
</evidence>
<protein>
    <submittedName>
        <fullName evidence="1">Uncharacterized protein</fullName>
    </submittedName>
</protein>
<gene>
    <name evidence="1" type="ORF">EVG20_g5490</name>
</gene>
<comment type="caution">
    <text evidence="1">The sequence shown here is derived from an EMBL/GenBank/DDBJ whole genome shotgun (WGS) entry which is preliminary data.</text>
</comment>
<name>A0A4Y9YT98_9AGAM</name>